<feature type="compositionally biased region" description="Polar residues" evidence="2">
    <location>
        <begin position="1"/>
        <end position="14"/>
    </location>
</feature>
<keyword evidence="1" id="KW-0863">Zinc-finger</keyword>
<organism evidence="4 5">
    <name type="scientific">Halopelagius fulvigenes</name>
    <dbReference type="NCBI Taxonomy" id="1198324"/>
    <lineage>
        <taxon>Archaea</taxon>
        <taxon>Methanobacteriati</taxon>
        <taxon>Methanobacteriota</taxon>
        <taxon>Stenosarchaea group</taxon>
        <taxon>Halobacteria</taxon>
        <taxon>Halobacteriales</taxon>
        <taxon>Haloferacaceae</taxon>
    </lineage>
</organism>
<keyword evidence="1" id="KW-0862">Zinc</keyword>
<evidence type="ECO:0000259" key="3">
    <source>
        <dbReference type="PROSITE" id="PS50966"/>
    </source>
</evidence>
<keyword evidence="1" id="KW-0479">Metal-binding</keyword>
<protein>
    <submittedName>
        <fullName evidence="4">SWIM zinc finger family protein</fullName>
    </submittedName>
</protein>
<dbReference type="Proteomes" id="UP001596408">
    <property type="component" value="Unassembled WGS sequence"/>
</dbReference>
<feature type="domain" description="SWIM-type" evidence="3">
    <location>
        <begin position="63"/>
        <end position="95"/>
    </location>
</feature>
<gene>
    <name evidence="4" type="ORF">ACFQEV_18410</name>
</gene>
<sequence length="251" mass="27877">MTHTRNTPASNTQSRPRRRAVRQKTTLPASGFVGRARRAREDPMAVRPLRDGRYVVETDGGTYVVDSETDTCTCPDSAIRDARCKHLRRVHIEIADGLVPAPDERTAVCAVCGNRTYVPRFDSGPVLCDRHDHASGDLVRDRETKSLLVVLRATGDRADEARTDSDRTVADYDTNDDYGPHEPVFEAVYVDSVPLDEDIAELRAKKRYLFPASRLIPVESGFATEEVRRTLAGSHLGGESQTTQATLRLKT</sequence>
<reference evidence="4 5" key="1">
    <citation type="journal article" date="2019" name="Int. J. Syst. Evol. Microbiol.">
        <title>The Global Catalogue of Microorganisms (GCM) 10K type strain sequencing project: providing services to taxonomists for standard genome sequencing and annotation.</title>
        <authorList>
            <consortium name="The Broad Institute Genomics Platform"/>
            <consortium name="The Broad Institute Genome Sequencing Center for Infectious Disease"/>
            <person name="Wu L."/>
            <person name="Ma J."/>
        </authorList>
    </citation>
    <scope>NUCLEOTIDE SEQUENCE [LARGE SCALE GENOMIC DNA]</scope>
    <source>
        <strain evidence="4 5">YIM 94188</strain>
    </source>
</reference>
<evidence type="ECO:0000313" key="5">
    <source>
        <dbReference type="Proteomes" id="UP001596408"/>
    </source>
</evidence>
<evidence type="ECO:0000256" key="1">
    <source>
        <dbReference type="PROSITE-ProRule" id="PRU00325"/>
    </source>
</evidence>
<dbReference type="InterPro" id="IPR007527">
    <property type="entry name" value="Znf_SWIM"/>
</dbReference>
<dbReference type="EMBL" id="JBHSXH010000015">
    <property type="protein sequence ID" value="MFC6826952.1"/>
    <property type="molecule type" value="Genomic_DNA"/>
</dbReference>
<accession>A0ABD5U8T1</accession>
<evidence type="ECO:0000256" key="2">
    <source>
        <dbReference type="SAM" id="MobiDB-lite"/>
    </source>
</evidence>
<dbReference type="AlphaFoldDB" id="A0ABD5U8T1"/>
<comment type="caution">
    <text evidence="4">The sequence shown here is derived from an EMBL/GenBank/DDBJ whole genome shotgun (WGS) entry which is preliminary data.</text>
</comment>
<keyword evidence="5" id="KW-1185">Reference proteome</keyword>
<dbReference type="GO" id="GO:0008270">
    <property type="term" value="F:zinc ion binding"/>
    <property type="evidence" value="ECO:0007669"/>
    <property type="project" value="UniProtKB-KW"/>
</dbReference>
<feature type="region of interest" description="Disordered" evidence="2">
    <location>
        <begin position="1"/>
        <end position="39"/>
    </location>
</feature>
<name>A0ABD5U8T1_9EURY</name>
<proteinExistence type="predicted"/>
<dbReference type="PROSITE" id="PS50966">
    <property type="entry name" value="ZF_SWIM"/>
    <property type="match status" value="1"/>
</dbReference>
<dbReference type="RefSeq" id="WP_379699167.1">
    <property type="nucleotide sequence ID" value="NZ_JBHSXH010000015.1"/>
</dbReference>
<evidence type="ECO:0000313" key="4">
    <source>
        <dbReference type="EMBL" id="MFC6826952.1"/>
    </source>
</evidence>